<protein>
    <submittedName>
        <fullName evidence="3">Uncharacterized protein LOC104612653</fullName>
    </submittedName>
</protein>
<reference evidence="3" key="1">
    <citation type="submission" date="2025-08" db="UniProtKB">
        <authorList>
            <consortium name="RefSeq"/>
        </authorList>
    </citation>
    <scope>IDENTIFICATION</scope>
</reference>
<evidence type="ECO:0000313" key="3">
    <source>
        <dbReference type="RefSeq" id="XP_010278472.1"/>
    </source>
</evidence>
<keyword evidence="2" id="KW-1185">Reference proteome</keyword>
<dbReference type="OrthoDB" id="16573at2759"/>
<dbReference type="eggNOG" id="ENOG502QQIX">
    <property type="taxonomic scope" value="Eukaryota"/>
</dbReference>
<dbReference type="OMA" id="IHCTKER"/>
<dbReference type="FunCoup" id="A0A1U8BAW3">
    <property type="interactions" value="3006"/>
</dbReference>
<dbReference type="InterPro" id="IPR057228">
    <property type="entry name" value="DUF7906"/>
</dbReference>
<evidence type="ECO:0000259" key="1">
    <source>
        <dbReference type="Pfam" id="PF25483"/>
    </source>
</evidence>
<dbReference type="Pfam" id="PF25483">
    <property type="entry name" value="DUF7906"/>
    <property type="match status" value="1"/>
</dbReference>
<name>A0A1U8BAW3_NELNU</name>
<feature type="domain" description="DUF7906" evidence="1">
    <location>
        <begin position="385"/>
        <end position="432"/>
    </location>
</feature>
<dbReference type="PANTHER" id="PTHR31515:SF2">
    <property type="entry name" value="TRANSMEMBRANE PROTEIN"/>
    <property type="match status" value="1"/>
</dbReference>
<dbReference type="GeneID" id="104612653"/>
<dbReference type="PANTHER" id="PTHR31515">
    <property type="entry name" value="TRANSMEMBRANE PROTEIN-RELATED"/>
    <property type="match status" value="1"/>
</dbReference>
<dbReference type="KEGG" id="nnu:104612653"/>
<sequence length="952" mass="108806">MHRRSKSPYLRLFCRRIFSFQLIVILLLFLSARLDGAPFGGRKGGKSSVFSLFNLKEKSRFWSEAVIRGDFDDLETSVSSSPGKVGVSNYTKAGNIANYLNLLEVESIYLPVPVNFIFIGFEGKGNHEFKLGPEELERWFTKIDHIFEHARIPHIGEELTPFYKISIDKAQSHHLPIISHINYNFSVHAIQMGEKVTSVFEHAINVLSRKDDVSDTRDDEDILWQVDLDSMDFLFTNLVDYLQLENAYNIFILNPKHGKRAKYGYRRGLSESEISFLKEKKGLQAKILQSKNVQETILALDKIKRPLYEKHPMTKFAWTTTEDIDTVEWSNFCLDFLNNAEKLYQGKETAEIINIKVAQLLNGKNEDMKILLEKELKSGELAGLHSECLTDTWIGAERWAFIDLSAGPFSWGPAVGGEGVRTELSLPNVEKTIGAVAEISEDEAEDRLQDAIQEKFSVFGDQDHQAIDILLAEIDIYELFAFKHCKGRKSKLALCDELDERMRDLKTELRSFEGEEYDENHRKKAAEALKRMESWNLFSDTYEVFQNYTVARDTFLAHLGATLWGSLRHIIAPSNADRAYHYYEKISFQLFFITQEKFGHIKQIPVDMKSLMDGLSSLLVPGQKVMFSPHMLPLSEDPALAMAFSVARRAAAVPLLLINGTYRTTVRSYLDSSILQHQLQRLNDHGSLKGMHAHSRSTLEVPIFWFIHSDPLLVDKHYQAKALSDMVIVVQSESSSWESHLQCNGQSLLWDLRRPVKATLAATAEHLAGLLPNHLVYSQSHETAIEDWIWSVGCNPLSITSQGWHISKFQSDTIARSYIITTLEESIQLVNSAIHLLVMERTTAQTFKLFQLQEPELVNKYKIVVGMWKRISTLTGDLRYVDAMRLLYTLEDASKGFVDYVNATISQLHPIHCTRERKVHVEVDMTTIPAFLVVLAILWFVLRPRRPKPKIN</sequence>
<proteinExistence type="predicted"/>
<gene>
    <name evidence="3" type="primary">LOC104612653</name>
</gene>
<accession>A0A1U8BAW3</accession>
<organism evidence="2 3">
    <name type="scientific">Nelumbo nucifera</name>
    <name type="common">Sacred lotus</name>
    <dbReference type="NCBI Taxonomy" id="4432"/>
    <lineage>
        <taxon>Eukaryota</taxon>
        <taxon>Viridiplantae</taxon>
        <taxon>Streptophyta</taxon>
        <taxon>Embryophyta</taxon>
        <taxon>Tracheophyta</taxon>
        <taxon>Spermatophyta</taxon>
        <taxon>Magnoliopsida</taxon>
        <taxon>Proteales</taxon>
        <taxon>Nelumbonaceae</taxon>
        <taxon>Nelumbo</taxon>
    </lineage>
</organism>
<dbReference type="Proteomes" id="UP000189703">
    <property type="component" value="Unplaced"/>
</dbReference>
<dbReference type="RefSeq" id="XP_010278472.1">
    <property type="nucleotide sequence ID" value="XM_010280170.2"/>
</dbReference>
<evidence type="ECO:0000313" key="2">
    <source>
        <dbReference type="Proteomes" id="UP000189703"/>
    </source>
</evidence>
<dbReference type="AlphaFoldDB" id="A0A1U8BAW3"/>
<dbReference type="STRING" id="4432.A0A1U8BAW3"/>